<keyword evidence="1 2" id="KW-0732">Signal</keyword>
<evidence type="ECO:0000313" key="4">
    <source>
        <dbReference type="EMBL" id="MBM7704350.1"/>
    </source>
</evidence>
<dbReference type="PANTHER" id="PTHR46928">
    <property type="entry name" value="MESENCHYME-SPECIFIC CELL SURFACE GLYCOPROTEIN"/>
    <property type="match status" value="1"/>
</dbReference>
<sequence length="718" mass="78927">MKMKKSLWSSAIAASLVCTVGAPLAVLAENPETSFYQYKGESLSISQIGQYNSQSGKGGTEILAFDAASKQAFVTNGAETAFDILSFQSLKSNQFSSIPSKKRIFSKDLGIDRVDDITSIASHPTKDLIALAVVSQPKTDPGYIVFLKKDGTYLTKVKVGSLPDMVTFSKDGTKVIVANEGEPTDDYSVDPEGSLSIIELKSQMKQNDILSHTLLPFSEELLDENVRVQSKGTIAQQLEPEYISVSADSKTAYVSMQENNAIATVDLEAKKILHVKGLGVKDHSVKGNELDAVQDGKYSLEKQPLLGYYMPDAIDVMEYKGKTYILTPNEGDARDYQAYSEEASIGDIAGSVRLDAKHYAGYTQEELDELIKDGWLDRLNKTKITTENGQVNDVYESLHSYGTRSFTIFDAETMDVVFDSGSDFERITHDALPEYFNTSNDEINMDKRSSSKGPEPETVVTGEIGSNKYAFIALERISAIMVYDVTNPASSKFVTMISSRDFSENVKGDVSPEGLVFIPASDSPTGKPLLSATHEVSGTVAVYELDDKTLTTDQSYEFNDVPASHWSYSYVNELVNRGILFGTDAHTFSPNKPLTYAQLSSILSRAFPAHSFEQLMTQLNEQNIIPAELIQPNHPLSRAELATILVYAYETVMNTEVKQGSFTYKDEAAIAPYAKEAVQKAYELQVMSGYEQGEFKPNQAATRAQAAKIISLLLTKTK</sequence>
<accession>A0ABS2QXZ1</accession>
<protein>
    <recommendedName>
        <fullName evidence="3">SLH domain-containing protein</fullName>
    </recommendedName>
</protein>
<feature type="signal peptide" evidence="2">
    <location>
        <begin position="1"/>
        <end position="28"/>
    </location>
</feature>
<dbReference type="InterPro" id="IPR011044">
    <property type="entry name" value="Quino_amine_DH_bsu"/>
</dbReference>
<proteinExistence type="predicted"/>
<dbReference type="InterPro" id="IPR055188">
    <property type="entry name" value="Choice_anch_I"/>
</dbReference>
<reference evidence="4 5" key="1">
    <citation type="submission" date="2021-01" db="EMBL/GenBank/DDBJ databases">
        <title>Genomic Encyclopedia of Type Strains, Phase IV (KMG-IV): sequencing the most valuable type-strain genomes for metagenomic binning, comparative biology and taxonomic classification.</title>
        <authorList>
            <person name="Goeker M."/>
        </authorList>
    </citation>
    <scope>NUCLEOTIDE SEQUENCE [LARGE SCALE GENOMIC DNA]</scope>
    <source>
        <strain evidence="4 5">DSM 104297</strain>
    </source>
</reference>
<dbReference type="Pfam" id="PF22494">
    <property type="entry name" value="choice_anch_I"/>
    <property type="match status" value="1"/>
</dbReference>
<evidence type="ECO:0000259" key="3">
    <source>
        <dbReference type="PROSITE" id="PS51272"/>
    </source>
</evidence>
<dbReference type="EMBL" id="JAFBFC010000006">
    <property type="protein sequence ID" value="MBM7704350.1"/>
    <property type="molecule type" value="Genomic_DNA"/>
</dbReference>
<dbReference type="Pfam" id="PF00395">
    <property type="entry name" value="SLH"/>
    <property type="match status" value="2"/>
</dbReference>
<keyword evidence="5" id="KW-1185">Reference proteome</keyword>
<dbReference type="InterPro" id="IPR001119">
    <property type="entry name" value="SLH_dom"/>
</dbReference>
<feature type="domain" description="SLH" evidence="3">
    <location>
        <begin position="661"/>
        <end position="718"/>
    </location>
</feature>
<dbReference type="PANTHER" id="PTHR46928:SF1">
    <property type="entry name" value="MESENCHYME-SPECIFIC CELL SURFACE GLYCOPROTEIN"/>
    <property type="match status" value="1"/>
</dbReference>
<organism evidence="4 5">
    <name type="scientific">Priestia iocasae</name>
    <dbReference type="NCBI Taxonomy" id="2291674"/>
    <lineage>
        <taxon>Bacteria</taxon>
        <taxon>Bacillati</taxon>
        <taxon>Bacillota</taxon>
        <taxon>Bacilli</taxon>
        <taxon>Bacillales</taxon>
        <taxon>Bacillaceae</taxon>
        <taxon>Priestia</taxon>
    </lineage>
</organism>
<dbReference type="InterPro" id="IPR015943">
    <property type="entry name" value="WD40/YVTN_repeat-like_dom_sf"/>
</dbReference>
<comment type="caution">
    <text evidence="4">The sequence shown here is derived from an EMBL/GenBank/DDBJ whole genome shotgun (WGS) entry which is preliminary data.</text>
</comment>
<feature type="chain" id="PRO_5045369294" description="SLH domain-containing protein" evidence="2">
    <location>
        <begin position="29"/>
        <end position="718"/>
    </location>
</feature>
<dbReference type="SUPFAM" id="SSF50969">
    <property type="entry name" value="YVTN repeat-like/Quinoprotein amine dehydrogenase"/>
    <property type="match status" value="1"/>
</dbReference>
<evidence type="ECO:0000256" key="1">
    <source>
        <dbReference type="ARBA" id="ARBA00022729"/>
    </source>
</evidence>
<evidence type="ECO:0000256" key="2">
    <source>
        <dbReference type="SAM" id="SignalP"/>
    </source>
</evidence>
<dbReference type="Proteomes" id="UP000809829">
    <property type="component" value="Unassembled WGS sequence"/>
</dbReference>
<name>A0ABS2QXZ1_9BACI</name>
<gene>
    <name evidence="4" type="ORF">JOC83_003205</name>
</gene>
<dbReference type="NCBIfam" id="NF038117">
    <property type="entry name" value="choice_anch_I"/>
    <property type="match status" value="1"/>
</dbReference>
<dbReference type="Gene3D" id="2.130.10.10">
    <property type="entry name" value="YVTN repeat-like/Quinoprotein amine dehydrogenase"/>
    <property type="match status" value="1"/>
</dbReference>
<dbReference type="PROSITE" id="PS51272">
    <property type="entry name" value="SLH"/>
    <property type="match status" value="2"/>
</dbReference>
<dbReference type="InterPro" id="IPR052956">
    <property type="entry name" value="Mesenchyme-surface_protein"/>
</dbReference>
<feature type="domain" description="SLH" evidence="3">
    <location>
        <begin position="554"/>
        <end position="617"/>
    </location>
</feature>
<dbReference type="RefSeq" id="WP_205188351.1">
    <property type="nucleotide sequence ID" value="NZ_JAFBFC010000006.1"/>
</dbReference>
<evidence type="ECO:0000313" key="5">
    <source>
        <dbReference type="Proteomes" id="UP000809829"/>
    </source>
</evidence>